<dbReference type="Proteomes" id="UP000295252">
    <property type="component" value="Chromosome II"/>
</dbReference>
<evidence type="ECO:0000256" key="2">
    <source>
        <dbReference type="SAM" id="SignalP"/>
    </source>
</evidence>
<protein>
    <submittedName>
        <fullName evidence="3">Uncharacterized protein</fullName>
    </submittedName>
</protein>
<dbReference type="OMA" id="MEFPQNG"/>
<name>A0A068TZ87_COFCA</name>
<feature type="compositionally biased region" description="Pro residues" evidence="1">
    <location>
        <begin position="99"/>
        <end position="109"/>
    </location>
</feature>
<keyword evidence="2" id="KW-0732">Signal</keyword>
<proteinExistence type="predicted"/>
<evidence type="ECO:0000313" key="3">
    <source>
        <dbReference type="EMBL" id="CDP01214.1"/>
    </source>
</evidence>
<dbReference type="STRING" id="49390.A0A068TZ87"/>
<dbReference type="PANTHER" id="PTHR37249">
    <property type="entry name" value="OS03G0206201 PROTEIN"/>
    <property type="match status" value="1"/>
</dbReference>
<keyword evidence="4" id="KW-1185">Reference proteome</keyword>
<dbReference type="OrthoDB" id="1938519at2759"/>
<gene>
    <name evidence="3" type="ORF">GSCOC_T00034786001</name>
</gene>
<accession>A0A068TZ87</accession>
<sequence>MKNFGSWVLFLVTSTGFLCFAFSTESSITSSSPGLVLDQLGSDITVTIQSRKLKEYTASTYKDETGHAELDDYRPIDPAPNSKASIRPGPIQHGTPLMPYIPKPSPPPGHQKEGGFP</sequence>
<dbReference type="AlphaFoldDB" id="A0A068TZ87"/>
<feature type="chain" id="PRO_5001654367" evidence="2">
    <location>
        <begin position="24"/>
        <end position="117"/>
    </location>
</feature>
<evidence type="ECO:0000313" key="4">
    <source>
        <dbReference type="Proteomes" id="UP000295252"/>
    </source>
</evidence>
<dbReference type="InParanoid" id="A0A068TZ87"/>
<feature type="signal peptide" evidence="2">
    <location>
        <begin position="1"/>
        <end position="23"/>
    </location>
</feature>
<dbReference type="PANTHER" id="PTHR37249:SF3">
    <property type="entry name" value="OS03G0206201 PROTEIN"/>
    <property type="match status" value="1"/>
</dbReference>
<dbReference type="PhylomeDB" id="A0A068TZ87"/>
<reference evidence="4" key="1">
    <citation type="journal article" date="2014" name="Science">
        <title>The coffee genome provides insight into the convergent evolution of caffeine biosynthesis.</title>
        <authorList>
            <person name="Denoeud F."/>
            <person name="Carretero-Paulet L."/>
            <person name="Dereeper A."/>
            <person name="Droc G."/>
            <person name="Guyot R."/>
            <person name="Pietrella M."/>
            <person name="Zheng C."/>
            <person name="Alberti A."/>
            <person name="Anthony F."/>
            <person name="Aprea G."/>
            <person name="Aury J.M."/>
            <person name="Bento P."/>
            <person name="Bernard M."/>
            <person name="Bocs S."/>
            <person name="Campa C."/>
            <person name="Cenci A."/>
            <person name="Combes M.C."/>
            <person name="Crouzillat D."/>
            <person name="Da Silva C."/>
            <person name="Daddiego L."/>
            <person name="De Bellis F."/>
            <person name="Dussert S."/>
            <person name="Garsmeur O."/>
            <person name="Gayraud T."/>
            <person name="Guignon V."/>
            <person name="Jahn K."/>
            <person name="Jamilloux V."/>
            <person name="Joet T."/>
            <person name="Labadie K."/>
            <person name="Lan T."/>
            <person name="Leclercq J."/>
            <person name="Lepelley M."/>
            <person name="Leroy T."/>
            <person name="Li L.T."/>
            <person name="Librado P."/>
            <person name="Lopez L."/>
            <person name="Munoz A."/>
            <person name="Noel B."/>
            <person name="Pallavicini A."/>
            <person name="Perrotta G."/>
            <person name="Poncet V."/>
            <person name="Pot D."/>
            <person name="Priyono X."/>
            <person name="Rigoreau M."/>
            <person name="Rouard M."/>
            <person name="Rozas J."/>
            <person name="Tranchant-Dubreuil C."/>
            <person name="VanBuren R."/>
            <person name="Zhang Q."/>
            <person name="Andrade A.C."/>
            <person name="Argout X."/>
            <person name="Bertrand B."/>
            <person name="de Kochko A."/>
            <person name="Graziosi G."/>
            <person name="Henry R.J."/>
            <person name="Jayarama X."/>
            <person name="Ming R."/>
            <person name="Nagai C."/>
            <person name="Rounsley S."/>
            <person name="Sankoff D."/>
            <person name="Giuliano G."/>
            <person name="Albert V.A."/>
            <person name="Wincker P."/>
            <person name="Lashermes P."/>
        </authorList>
    </citation>
    <scope>NUCLEOTIDE SEQUENCE [LARGE SCALE GENOMIC DNA]</scope>
    <source>
        <strain evidence="4">cv. DH200-94</strain>
    </source>
</reference>
<dbReference type="EMBL" id="HG739090">
    <property type="protein sequence ID" value="CDP01214.1"/>
    <property type="molecule type" value="Genomic_DNA"/>
</dbReference>
<organism evidence="3 4">
    <name type="scientific">Coffea canephora</name>
    <name type="common">Robusta coffee</name>
    <dbReference type="NCBI Taxonomy" id="49390"/>
    <lineage>
        <taxon>Eukaryota</taxon>
        <taxon>Viridiplantae</taxon>
        <taxon>Streptophyta</taxon>
        <taxon>Embryophyta</taxon>
        <taxon>Tracheophyta</taxon>
        <taxon>Spermatophyta</taxon>
        <taxon>Magnoliopsida</taxon>
        <taxon>eudicotyledons</taxon>
        <taxon>Gunneridae</taxon>
        <taxon>Pentapetalae</taxon>
        <taxon>asterids</taxon>
        <taxon>lamiids</taxon>
        <taxon>Gentianales</taxon>
        <taxon>Rubiaceae</taxon>
        <taxon>Ixoroideae</taxon>
        <taxon>Gardenieae complex</taxon>
        <taxon>Bertiereae - Coffeeae clade</taxon>
        <taxon>Coffeeae</taxon>
        <taxon>Coffea</taxon>
    </lineage>
</organism>
<dbReference type="Gramene" id="CDP01214">
    <property type="protein sequence ID" value="CDP01214"/>
    <property type="gene ID" value="GSCOC_T00034786001"/>
</dbReference>
<feature type="region of interest" description="Disordered" evidence="1">
    <location>
        <begin position="67"/>
        <end position="117"/>
    </location>
</feature>
<evidence type="ECO:0000256" key="1">
    <source>
        <dbReference type="SAM" id="MobiDB-lite"/>
    </source>
</evidence>